<proteinExistence type="inferred from homology"/>
<feature type="binding site" evidence="3">
    <location>
        <begin position="321"/>
        <end position="324"/>
    </location>
    <ligand>
        <name>CTP</name>
        <dbReference type="ChEBI" id="CHEBI:37563"/>
    </ligand>
</feature>
<accession>H0QZG4</accession>
<keyword evidence="3 4" id="KW-0288">FMN</keyword>
<dbReference type="UniPathway" id="UPA00241">
    <property type="reaction ID" value="UER00353"/>
</dbReference>
<dbReference type="GO" id="GO:0071513">
    <property type="term" value="C:phosphopantothenoylcysteine decarboxylase complex"/>
    <property type="evidence" value="ECO:0007669"/>
    <property type="project" value="TreeGrafter"/>
</dbReference>
<comment type="similarity">
    <text evidence="3 4">In the N-terminal section; belongs to the HFCD (homo-oligomeric flavin containing Cys decarboxylase) superfamily.</text>
</comment>
<dbReference type="InterPro" id="IPR007085">
    <property type="entry name" value="DNA/pantothenate-metab_flavo_C"/>
</dbReference>
<comment type="cofactor">
    <cofactor evidence="3">
        <name>Mg(2+)</name>
        <dbReference type="ChEBI" id="CHEBI:18420"/>
    </cofactor>
</comment>
<dbReference type="Proteomes" id="UP000035034">
    <property type="component" value="Unassembled WGS sequence"/>
</dbReference>
<comment type="caution">
    <text evidence="7">The sequence shown here is derived from an EMBL/GenBank/DDBJ whole genome shotgun (WGS) entry which is preliminary data.</text>
</comment>
<comment type="catalytic activity">
    <reaction evidence="3 4">
        <text>N-[(R)-4-phosphopantothenoyl]-L-cysteine + H(+) = (R)-4'-phosphopantetheine + CO2</text>
        <dbReference type="Rhea" id="RHEA:16793"/>
        <dbReference type="ChEBI" id="CHEBI:15378"/>
        <dbReference type="ChEBI" id="CHEBI:16526"/>
        <dbReference type="ChEBI" id="CHEBI:59458"/>
        <dbReference type="ChEBI" id="CHEBI:61723"/>
        <dbReference type="EC" id="4.1.1.36"/>
    </reaction>
</comment>
<comment type="function">
    <text evidence="4">Catalyzes two steps in the biosynthesis of coenzyme A. In the first step cysteine is conjugated to 4'-phosphopantothenate to form 4-phosphopantothenoylcysteine, in the latter compound is decarboxylated to form 4'-phosphopantotheine.</text>
</comment>
<evidence type="ECO:0000256" key="4">
    <source>
        <dbReference type="RuleBase" id="RU364078"/>
    </source>
</evidence>
<dbReference type="HAMAP" id="MF_02225">
    <property type="entry name" value="CoaBC"/>
    <property type="match status" value="1"/>
</dbReference>
<dbReference type="InterPro" id="IPR035929">
    <property type="entry name" value="CoaB-like_sf"/>
</dbReference>
<dbReference type="EC" id="4.1.1.36" evidence="3"/>
<dbReference type="Pfam" id="PF02441">
    <property type="entry name" value="Flavoprotein"/>
    <property type="match status" value="1"/>
</dbReference>
<protein>
    <recommendedName>
        <fullName evidence="3">Coenzyme A biosynthesis bifunctional protein CoaBC</fullName>
    </recommendedName>
    <alternativeName>
        <fullName evidence="3">DNA/pantothenate metabolism flavoprotein</fullName>
    </alternativeName>
    <alternativeName>
        <fullName evidence="3">Phosphopantothenoylcysteine synthetase/decarboxylase</fullName>
        <shortName evidence="3">PPCS-PPCDC</shortName>
    </alternativeName>
    <domain>
        <recommendedName>
            <fullName evidence="3">Phosphopantothenoylcysteine decarboxylase</fullName>
            <shortName evidence="3">PPC decarboxylase</shortName>
            <shortName evidence="3">PPC-DC</shortName>
            <ecNumber evidence="3">4.1.1.36</ecNumber>
        </recommendedName>
        <alternativeName>
            <fullName evidence="3">CoaC</fullName>
        </alternativeName>
    </domain>
    <domain>
        <recommendedName>
            <fullName evidence="3">Phosphopantothenate--cysteine ligase</fullName>
            <ecNumber evidence="3">6.3.2.5</ecNumber>
        </recommendedName>
        <alternativeName>
            <fullName evidence="3">CoaB</fullName>
        </alternativeName>
        <alternativeName>
            <fullName evidence="3">Phosphopantothenoylcysteine synthetase</fullName>
            <shortName evidence="3">PPC synthetase</shortName>
            <shortName evidence="3">PPC-S</shortName>
        </alternativeName>
    </domain>
</protein>
<keyword evidence="3" id="KW-0460">Magnesium</keyword>
<feature type="binding site" evidence="3">
    <location>
        <position position="367"/>
    </location>
    <ligand>
        <name>CTP</name>
        <dbReference type="ChEBI" id="CHEBI:37563"/>
    </ligand>
</feature>
<feature type="region of interest" description="Phosphopantothenoylcysteine decarboxylase" evidence="3">
    <location>
        <begin position="1"/>
        <end position="204"/>
    </location>
</feature>
<dbReference type="GO" id="GO:0046872">
    <property type="term" value="F:metal ion binding"/>
    <property type="evidence" value="ECO:0007669"/>
    <property type="project" value="UniProtKB-KW"/>
</dbReference>
<dbReference type="Gene3D" id="3.40.50.1950">
    <property type="entry name" value="Flavin prenyltransferase-like"/>
    <property type="match status" value="1"/>
</dbReference>
<dbReference type="eggNOG" id="COG0452">
    <property type="taxonomic scope" value="Bacteria"/>
</dbReference>
<dbReference type="GO" id="GO:0015937">
    <property type="term" value="P:coenzyme A biosynthetic process"/>
    <property type="evidence" value="ECO:0007669"/>
    <property type="project" value="UniProtKB-UniRule"/>
</dbReference>
<evidence type="ECO:0000256" key="1">
    <source>
        <dbReference type="ARBA" id="ARBA00022793"/>
    </source>
</evidence>
<evidence type="ECO:0000259" key="5">
    <source>
        <dbReference type="Pfam" id="PF02441"/>
    </source>
</evidence>
<name>H0QZG4_9ACTN</name>
<dbReference type="RefSeq" id="WP_007317552.1">
    <property type="nucleotide sequence ID" value="NZ_BAEH01000049.1"/>
</dbReference>
<dbReference type="InterPro" id="IPR036551">
    <property type="entry name" value="Flavin_trans-like"/>
</dbReference>
<feature type="binding site" evidence="3">
    <location>
        <position position="294"/>
    </location>
    <ligand>
        <name>CTP</name>
        <dbReference type="ChEBI" id="CHEBI:37563"/>
    </ligand>
</feature>
<keyword evidence="1 3" id="KW-0210">Decarboxylase</keyword>
<comment type="pathway">
    <text evidence="3 4">Cofactor biosynthesis; coenzyme A biosynthesis; CoA from (R)-pantothenate: step 3/5.</text>
</comment>
<keyword evidence="3" id="KW-0511">Multifunctional enzyme</keyword>
<dbReference type="EMBL" id="BAEH01000049">
    <property type="protein sequence ID" value="GAB18215.1"/>
    <property type="molecule type" value="Genomic_DNA"/>
</dbReference>
<organism evidence="7 8">
    <name type="scientific">Gordonia effusa NBRC 100432</name>
    <dbReference type="NCBI Taxonomy" id="1077974"/>
    <lineage>
        <taxon>Bacteria</taxon>
        <taxon>Bacillati</taxon>
        <taxon>Actinomycetota</taxon>
        <taxon>Actinomycetes</taxon>
        <taxon>Mycobacteriales</taxon>
        <taxon>Gordoniaceae</taxon>
        <taxon>Gordonia</taxon>
    </lineage>
</organism>
<dbReference type="SUPFAM" id="SSF52507">
    <property type="entry name" value="Homo-oligomeric flavin-containing Cys decarboxylases, HFCD"/>
    <property type="match status" value="1"/>
</dbReference>
<dbReference type="EC" id="6.3.2.5" evidence="3"/>
<keyword evidence="8" id="KW-1185">Reference proteome</keyword>
<evidence type="ECO:0000313" key="7">
    <source>
        <dbReference type="EMBL" id="GAB18215.1"/>
    </source>
</evidence>
<feature type="binding site" evidence="3">
    <location>
        <position position="363"/>
    </location>
    <ligand>
        <name>CTP</name>
        <dbReference type="ChEBI" id="CHEBI:37563"/>
    </ligand>
</feature>
<comment type="pathway">
    <text evidence="3 4">Cofactor biosynthesis; coenzyme A biosynthesis; CoA from (R)-pantothenate: step 2/5.</text>
</comment>
<dbReference type="InterPro" id="IPR003382">
    <property type="entry name" value="Flavoprotein"/>
</dbReference>
<evidence type="ECO:0000259" key="6">
    <source>
        <dbReference type="Pfam" id="PF04127"/>
    </source>
</evidence>
<dbReference type="GO" id="GO:0004633">
    <property type="term" value="F:phosphopantothenoylcysteine decarboxylase activity"/>
    <property type="evidence" value="ECO:0007669"/>
    <property type="project" value="UniProtKB-UniRule"/>
</dbReference>
<comment type="similarity">
    <text evidence="3 4">In the C-terminal section; belongs to the PPC synthetase family.</text>
</comment>
<dbReference type="AlphaFoldDB" id="H0QZG4"/>
<dbReference type="OrthoDB" id="9802554at2"/>
<evidence type="ECO:0000313" key="8">
    <source>
        <dbReference type="Proteomes" id="UP000035034"/>
    </source>
</evidence>
<keyword evidence="3" id="KW-0479">Metal-binding</keyword>
<keyword evidence="3 4" id="KW-0285">Flavoprotein</keyword>
<dbReference type="InterPro" id="IPR005252">
    <property type="entry name" value="CoaBC"/>
</dbReference>
<evidence type="ECO:0000256" key="2">
    <source>
        <dbReference type="ARBA" id="ARBA00023239"/>
    </source>
</evidence>
<reference evidence="7 8" key="1">
    <citation type="submission" date="2011-12" db="EMBL/GenBank/DDBJ databases">
        <title>Whole genome shotgun sequence of Gordonia effusa NBRC 100432.</title>
        <authorList>
            <person name="Yoshida I."/>
            <person name="Takarada H."/>
            <person name="Hosoyama A."/>
            <person name="Tsuchikane K."/>
            <person name="Katsumata H."/>
            <person name="Yamazaki S."/>
            <person name="Fujita N."/>
        </authorList>
    </citation>
    <scope>NUCLEOTIDE SEQUENCE [LARGE SCALE GENOMIC DNA]</scope>
    <source>
        <strain evidence="7 8">NBRC 100432</strain>
    </source>
</reference>
<dbReference type="GO" id="GO:0010181">
    <property type="term" value="F:FMN binding"/>
    <property type="evidence" value="ECO:0007669"/>
    <property type="project" value="UniProtKB-UniRule"/>
</dbReference>
<dbReference type="Pfam" id="PF04127">
    <property type="entry name" value="DFP"/>
    <property type="match status" value="1"/>
</dbReference>
<evidence type="ECO:0000256" key="3">
    <source>
        <dbReference type="HAMAP-Rule" id="MF_02225"/>
    </source>
</evidence>
<feature type="binding site" evidence="3">
    <location>
        <position position="345"/>
    </location>
    <ligand>
        <name>CTP</name>
        <dbReference type="ChEBI" id="CHEBI:37563"/>
    </ligand>
</feature>
<dbReference type="NCBIfam" id="TIGR00521">
    <property type="entry name" value="coaBC_dfp"/>
    <property type="match status" value="1"/>
</dbReference>
<comment type="caution">
    <text evidence="3">Lacks conserved residue(s) required for the propagation of feature annotation.</text>
</comment>
<feature type="binding site" evidence="3">
    <location>
        <position position="304"/>
    </location>
    <ligand>
        <name>CTP</name>
        <dbReference type="ChEBI" id="CHEBI:37563"/>
    </ligand>
</feature>
<comment type="function">
    <text evidence="3">Catalyzes two sequential steps in the biosynthesis of coenzyme A. In the first step cysteine is conjugated to 4'-phosphopantothenate to form 4-phosphopantothenoylcysteine. In the second step the latter compound is decarboxylated to form 4'-phosphopantotheine.</text>
</comment>
<dbReference type="PANTHER" id="PTHR14359:SF6">
    <property type="entry name" value="PHOSPHOPANTOTHENOYLCYSTEINE DECARBOXYLASE"/>
    <property type="match status" value="1"/>
</dbReference>
<feature type="region of interest" description="Phosphopantothenate--cysteine ligase" evidence="3">
    <location>
        <begin position="205"/>
        <end position="430"/>
    </location>
</feature>
<dbReference type="PANTHER" id="PTHR14359">
    <property type="entry name" value="HOMO-OLIGOMERIC FLAVIN CONTAINING CYS DECARBOXYLASE FAMILY"/>
    <property type="match status" value="1"/>
</dbReference>
<feature type="domain" description="DNA/pantothenate metabolism flavoprotein C-terminal" evidence="6">
    <location>
        <begin position="200"/>
        <end position="419"/>
    </location>
</feature>
<gene>
    <name evidence="3 7" type="primary">coaBC</name>
    <name evidence="7" type="ORF">GOEFS_049_00360</name>
</gene>
<dbReference type="STRING" id="1077974.GOEFS_049_00360"/>
<dbReference type="GO" id="GO:0004632">
    <property type="term" value="F:phosphopantothenate--cysteine ligase activity"/>
    <property type="evidence" value="ECO:0007669"/>
    <property type="project" value="UniProtKB-UniRule"/>
</dbReference>
<keyword evidence="3 4" id="KW-0436">Ligase</keyword>
<feature type="domain" description="Flavoprotein" evidence="5">
    <location>
        <begin position="19"/>
        <end position="164"/>
    </location>
</feature>
<comment type="catalytic activity">
    <reaction evidence="3 4">
        <text>(R)-4'-phosphopantothenate + L-cysteine + CTP = N-[(R)-4-phosphopantothenoyl]-L-cysteine + CMP + diphosphate + H(+)</text>
        <dbReference type="Rhea" id="RHEA:19397"/>
        <dbReference type="ChEBI" id="CHEBI:10986"/>
        <dbReference type="ChEBI" id="CHEBI:15378"/>
        <dbReference type="ChEBI" id="CHEBI:33019"/>
        <dbReference type="ChEBI" id="CHEBI:35235"/>
        <dbReference type="ChEBI" id="CHEBI:37563"/>
        <dbReference type="ChEBI" id="CHEBI:59458"/>
        <dbReference type="ChEBI" id="CHEBI:60377"/>
        <dbReference type="EC" id="6.3.2.5"/>
    </reaction>
</comment>
<sequence length="430" mass="44818">MSNSQAGDDRRAERDRRPRVLIGVGGGIAAYKVCSVIRHFKEAGADVRVIPTDSALNFVGAATFEALSGNPVSTTVFDDVDEVAHVRLGQQADLVIVAPATADLMARAASGRADDLLTASLLTVRAPVLYVPAMHTEMWEHPATQANVATLRAHGATVMTPASGRLTGTDSGAGRLPDPQEISLIGELLLDRADALPYDLNGIRVLVSAGGTREPLDPVRYLGNRSSGKQGYALARAAAQRGAQVTLVAGATDEPGDPAGVDIVRIETAAQLSTEMTKRAVDADVVIMAAAVADFRPLAVSEAKIKKGADGPAPIELDTNPDILHGLVESRAAGDIPASTVIVGFAAETGDERGGVLDHGREKLRRKGTDLLVVNAVGAGKAFGTVDNTGWLLSSTGTETALPLASKTLMASRILDEIALLVPDWDARNV</sequence>
<dbReference type="Gene3D" id="3.40.50.10300">
    <property type="entry name" value="CoaB-like"/>
    <property type="match status" value="1"/>
</dbReference>
<comment type="cofactor">
    <cofactor evidence="3">
        <name>FMN</name>
        <dbReference type="ChEBI" id="CHEBI:58210"/>
    </cofactor>
    <text evidence="3">Binds 1 FMN per subunit.</text>
</comment>
<keyword evidence="2 3" id="KW-0456">Lyase</keyword>
<dbReference type="SUPFAM" id="SSF102645">
    <property type="entry name" value="CoaB-like"/>
    <property type="match status" value="1"/>
</dbReference>
<dbReference type="GO" id="GO:0015941">
    <property type="term" value="P:pantothenate catabolic process"/>
    <property type="evidence" value="ECO:0007669"/>
    <property type="project" value="InterPro"/>
</dbReference>